<reference evidence="3 4" key="1">
    <citation type="submission" date="2017-08" db="EMBL/GenBank/DDBJ databases">
        <authorList>
            <person name="de Groot N.N."/>
        </authorList>
    </citation>
    <scope>NUCLEOTIDE SEQUENCE [LARGE SCALE GENOMIC DNA]</scope>
    <source>
        <strain evidence="3 4">USBA 78</strain>
    </source>
</reference>
<dbReference type="SUPFAM" id="SSF54427">
    <property type="entry name" value="NTF2-like"/>
    <property type="match status" value="1"/>
</dbReference>
<evidence type="ECO:0000256" key="1">
    <source>
        <dbReference type="SAM" id="SignalP"/>
    </source>
</evidence>
<name>A0A285RL19_9PROT</name>
<feature type="chain" id="PRO_5013375394" description="SnoaL-like domain-containing protein" evidence="1">
    <location>
        <begin position="25"/>
        <end position="159"/>
    </location>
</feature>
<evidence type="ECO:0000259" key="2">
    <source>
        <dbReference type="Pfam" id="PF12680"/>
    </source>
</evidence>
<organism evidence="3 4">
    <name type="scientific">Thalassospira xiamenensis</name>
    <dbReference type="NCBI Taxonomy" id="220697"/>
    <lineage>
        <taxon>Bacteria</taxon>
        <taxon>Pseudomonadati</taxon>
        <taxon>Pseudomonadota</taxon>
        <taxon>Alphaproteobacteria</taxon>
        <taxon>Rhodospirillales</taxon>
        <taxon>Thalassospiraceae</taxon>
        <taxon>Thalassospira</taxon>
    </lineage>
</organism>
<evidence type="ECO:0000313" key="3">
    <source>
        <dbReference type="EMBL" id="SOB94816.1"/>
    </source>
</evidence>
<feature type="domain" description="SnoaL-like" evidence="2">
    <location>
        <begin position="45"/>
        <end position="128"/>
    </location>
</feature>
<dbReference type="Gene3D" id="3.10.450.50">
    <property type="match status" value="1"/>
</dbReference>
<keyword evidence="1" id="KW-0732">Signal</keyword>
<dbReference type="InterPro" id="IPR032710">
    <property type="entry name" value="NTF2-like_dom_sf"/>
</dbReference>
<dbReference type="AlphaFoldDB" id="A0A285RL19"/>
<accession>A0A285RL19</accession>
<evidence type="ECO:0000313" key="4">
    <source>
        <dbReference type="Proteomes" id="UP000219068"/>
    </source>
</evidence>
<gene>
    <name evidence="3" type="ORF">SAMN05428964_1011239</name>
</gene>
<dbReference type="Proteomes" id="UP000219068">
    <property type="component" value="Unassembled WGS sequence"/>
</dbReference>
<proteinExistence type="predicted"/>
<dbReference type="Pfam" id="PF12680">
    <property type="entry name" value="SnoaL_2"/>
    <property type="match status" value="1"/>
</dbReference>
<dbReference type="InterPro" id="IPR037401">
    <property type="entry name" value="SnoaL-like"/>
</dbReference>
<dbReference type="EMBL" id="OBMM01000001">
    <property type="protein sequence ID" value="SOB94816.1"/>
    <property type="molecule type" value="Genomic_DNA"/>
</dbReference>
<protein>
    <recommendedName>
        <fullName evidence="2">SnoaL-like domain-containing protein</fullName>
    </recommendedName>
</protein>
<feature type="signal peptide" evidence="1">
    <location>
        <begin position="1"/>
        <end position="24"/>
    </location>
</feature>
<sequence length="159" mass="17615">MRKKVFLPTLMFFLLPGFNTPAQSTEPGHPMNTDEKQVLDTVLSMTRAFENRDIEGVLAHYDHDAVIAFTPGTATSGAMEIRDQFIQFFDINPAFDYGGHKVFVTDDTALHIAPWTMQGTAPDGTQINDNGLSVSVLKRTNGNVWRIILDDPYGGLLAQ</sequence>